<evidence type="ECO:0000313" key="1">
    <source>
        <dbReference type="EMBL" id="GGH64967.1"/>
    </source>
</evidence>
<dbReference type="NCBIfam" id="TIGR02548">
    <property type="entry name" value="casB_cse2"/>
    <property type="match status" value="1"/>
</dbReference>
<dbReference type="EMBL" id="BMDC01000003">
    <property type="protein sequence ID" value="GGH64967.1"/>
    <property type="molecule type" value="Genomic_DNA"/>
</dbReference>
<accession>A0A917MUQ6</accession>
<dbReference type="CDD" id="cd09731">
    <property type="entry name" value="Cse2_I-E"/>
    <property type="match status" value="1"/>
</dbReference>
<organism evidence="1 2">
    <name type="scientific">Rothia aerolata</name>
    <dbReference type="NCBI Taxonomy" id="1812262"/>
    <lineage>
        <taxon>Bacteria</taxon>
        <taxon>Bacillati</taxon>
        <taxon>Actinomycetota</taxon>
        <taxon>Actinomycetes</taxon>
        <taxon>Micrococcales</taxon>
        <taxon>Micrococcaceae</taxon>
        <taxon>Rothia</taxon>
    </lineage>
</organism>
<evidence type="ECO:0000313" key="2">
    <source>
        <dbReference type="Proteomes" id="UP000600171"/>
    </source>
</evidence>
<evidence type="ECO:0008006" key="3">
    <source>
        <dbReference type="Google" id="ProtNLM"/>
    </source>
</evidence>
<comment type="caution">
    <text evidence="1">The sequence shown here is derived from an EMBL/GenBank/DDBJ whole genome shotgun (WGS) entry which is preliminary data.</text>
</comment>
<sequence>MSTSNSAVTGLEDFVAHKIHRLYASYQAGNSSARKQLSDLRRAVGQNPAKNPLAWQYVISPEEDEAFPEDTKYRQQDQPTSKELAAYSALALYAVHQHSEQRKMHAAGHYFGTAVGQLVSRGTPSIKRRFDSLMQARTFEGIMYHARTLVQLLKQQEIPFDYGKFAADLAKLQNPKTKAQVITRWSRDFTYGFSYQPKNTDEN</sequence>
<name>A0A917MUQ6_9MICC</name>
<dbReference type="Proteomes" id="UP000600171">
    <property type="component" value="Unassembled WGS sequence"/>
</dbReference>
<keyword evidence="2" id="KW-1185">Reference proteome</keyword>
<dbReference type="RefSeq" id="WP_188360019.1">
    <property type="nucleotide sequence ID" value="NZ_BMDC01000003.1"/>
</dbReference>
<dbReference type="AlphaFoldDB" id="A0A917MUQ6"/>
<gene>
    <name evidence="1" type="ORF">GCM10007359_17760</name>
</gene>
<reference evidence="1 2" key="1">
    <citation type="journal article" date="2014" name="Int. J. Syst. Evol. Microbiol.">
        <title>Complete genome sequence of Corynebacterium casei LMG S-19264T (=DSM 44701T), isolated from a smear-ripened cheese.</title>
        <authorList>
            <consortium name="US DOE Joint Genome Institute (JGI-PGF)"/>
            <person name="Walter F."/>
            <person name="Albersmeier A."/>
            <person name="Kalinowski J."/>
            <person name="Ruckert C."/>
        </authorList>
    </citation>
    <scope>NUCLEOTIDE SEQUENCE [LARGE SCALE GENOMIC DNA]</scope>
    <source>
        <strain evidence="1 2">CCM 8669</strain>
    </source>
</reference>
<dbReference type="InterPro" id="IPR038287">
    <property type="entry name" value="Cse2_sf"/>
</dbReference>
<dbReference type="Pfam" id="PF09485">
    <property type="entry name" value="CRISPR_Cse2"/>
    <property type="match status" value="1"/>
</dbReference>
<dbReference type="Gene3D" id="1.10.520.40">
    <property type="entry name" value="CRISPR-associated protein Cse2"/>
    <property type="match status" value="1"/>
</dbReference>
<proteinExistence type="predicted"/>
<dbReference type="InterPro" id="IPR013382">
    <property type="entry name" value="CRISPR-assoc_prot_Cse2"/>
</dbReference>
<protein>
    <recommendedName>
        <fullName evidence="3">Type I-E CRISPR-associated protein Cse2/CasB</fullName>
    </recommendedName>
</protein>